<dbReference type="OrthoDB" id="5492415at2"/>
<dbReference type="Pfam" id="PF12833">
    <property type="entry name" value="HTH_18"/>
    <property type="match status" value="1"/>
</dbReference>
<evidence type="ECO:0000256" key="1">
    <source>
        <dbReference type="ARBA" id="ARBA00023015"/>
    </source>
</evidence>
<keyword evidence="4" id="KW-0812">Transmembrane</keyword>
<keyword evidence="7" id="KW-1185">Reference proteome</keyword>
<dbReference type="GO" id="GO:0003700">
    <property type="term" value="F:DNA-binding transcription factor activity"/>
    <property type="evidence" value="ECO:0007669"/>
    <property type="project" value="InterPro"/>
</dbReference>
<sequence>MNLILDFFLVSGIVIIAIVLLRLLRIKQKELPQKILIVFFLLLFFVSIYFYASLHNIIWLIRLTFLPNDITIITLGPLLFLYVKSLFLKEDSLVKNTLVHFIPTFFFAFGITIPTILFNNFKIDELAYTHTNFIRSIIRIENLYFILYLIISLRLLSKYRKLTKYKYSNLKKYDFNWIKIMLLSALGIIIIDIGLKIYEFFFGDFQWNVDNISVLAMIILVSYLAYYGVNQSKVLLPSFLLVNEVDEPEINKKKKNTLSSEKKEEFEKMKNKLELIIKTEQPYLNEDLTLGKLAEQLSTTDKKLSTMLNQYLNTTFYDLINKYRVEAVKDKINLDSYKNYNLFGIASECGFKSRTSFNRIFKKETGLSPSDFKKSIS</sequence>
<evidence type="ECO:0000313" key="7">
    <source>
        <dbReference type="Proteomes" id="UP000198384"/>
    </source>
</evidence>
<dbReference type="PANTHER" id="PTHR43280:SF29">
    <property type="entry name" value="ARAC-FAMILY TRANSCRIPTIONAL REGULATOR"/>
    <property type="match status" value="1"/>
</dbReference>
<name>A0A238XRE9_9FLAO</name>
<evidence type="ECO:0000256" key="4">
    <source>
        <dbReference type="SAM" id="Phobius"/>
    </source>
</evidence>
<reference evidence="6 7" key="1">
    <citation type="submission" date="2017-06" db="EMBL/GenBank/DDBJ databases">
        <authorList>
            <person name="Kim H.J."/>
            <person name="Triplett B.A."/>
        </authorList>
    </citation>
    <scope>NUCLEOTIDE SEQUENCE [LARGE SCALE GENOMIC DNA]</scope>
    <source>
        <strain evidence="6 7">DSM 29150</strain>
    </source>
</reference>
<feature type="transmembrane region" description="Helical" evidence="4">
    <location>
        <begin position="210"/>
        <end position="229"/>
    </location>
</feature>
<keyword evidence="2" id="KW-0238">DNA-binding</keyword>
<dbReference type="InterPro" id="IPR018060">
    <property type="entry name" value="HTH_AraC"/>
</dbReference>
<dbReference type="Proteomes" id="UP000198384">
    <property type="component" value="Unassembled WGS sequence"/>
</dbReference>
<dbReference type="InterPro" id="IPR009057">
    <property type="entry name" value="Homeodomain-like_sf"/>
</dbReference>
<dbReference type="PROSITE" id="PS01124">
    <property type="entry name" value="HTH_ARAC_FAMILY_2"/>
    <property type="match status" value="1"/>
</dbReference>
<accession>A0A238XRE9</accession>
<organism evidence="6 7">
    <name type="scientific">Lutibacter agarilyticus</name>
    <dbReference type="NCBI Taxonomy" id="1109740"/>
    <lineage>
        <taxon>Bacteria</taxon>
        <taxon>Pseudomonadati</taxon>
        <taxon>Bacteroidota</taxon>
        <taxon>Flavobacteriia</taxon>
        <taxon>Flavobacteriales</taxon>
        <taxon>Flavobacteriaceae</taxon>
        <taxon>Lutibacter</taxon>
    </lineage>
</organism>
<dbReference type="SUPFAM" id="SSF46689">
    <property type="entry name" value="Homeodomain-like"/>
    <property type="match status" value="1"/>
</dbReference>
<dbReference type="GO" id="GO:0043565">
    <property type="term" value="F:sequence-specific DNA binding"/>
    <property type="evidence" value="ECO:0007669"/>
    <property type="project" value="InterPro"/>
</dbReference>
<dbReference type="EMBL" id="FZNT01000006">
    <property type="protein sequence ID" value="SNR61148.1"/>
    <property type="molecule type" value="Genomic_DNA"/>
</dbReference>
<dbReference type="InterPro" id="IPR018062">
    <property type="entry name" value="HTH_AraC-typ_CS"/>
</dbReference>
<evidence type="ECO:0000313" key="6">
    <source>
        <dbReference type="EMBL" id="SNR61148.1"/>
    </source>
</evidence>
<gene>
    <name evidence="6" type="ORF">SAMN06265371_106242</name>
</gene>
<feature type="transmembrane region" description="Helical" evidence="4">
    <location>
        <begin position="177"/>
        <end position="198"/>
    </location>
</feature>
<dbReference type="PROSITE" id="PS00041">
    <property type="entry name" value="HTH_ARAC_FAMILY_1"/>
    <property type="match status" value="1"/>
</dbReference>
<keyword evidence="4" id="KW-1133">Transmembrane helix</keyword>
<proteinExistence type="predicted"/>
<evidence type="ECO:0000256" key="2">
    <source>
        <dbReference type="ARBA" id="ARBA00023125"/>
    </source>
</evidence>
<dbReference type="Gene3D" id="1.10.10.60">
    <property type="entry name" value="Homeodomain-like"/>
    <property type="match status" value="2"/>
</dbReference>
<evidence type="ECO:0000259" key="5">
    <source>
        <dbReference type="PROSITE" id="PS01124"/>
    </source>
</evidence>
<feature type="domain" description="HTH araC/xylS-type" evidence="5">
    <location>
        <begin position="274"/>
        <end position="375"/>
    </location>
</feature>
<keyword evidence="4" id="KW-0472">Membrane</keyword>
<feature type="transmembrane region" description="Helical" evidence="4">
    <location>
        <begin position="36"/>
        <end position="58"/>
    </location>
</feature>
<dbReference type="RefSeq" id="WP_089381996.1">
    <property type="nucleotide sequence ID" value="NZ_FZNT01000006.1"/>
</dbReference>
<feature type="transmembrane region" description="Helical" evidence="4">
    <location>
        <begin position="137"/>
        <end position="156"/>
    </location>
</feature>
<dbReference type="AlphaFoldDB" id="A0A238XRE9"/>
<keyword evidence="1" id="KW-0805">Transcription regulation</keyword>
<feature type="transmembrane region" description="Helical" evidence="4">
    <location>
        <begin position="70"/>
        <end position="87"/>
    </location>
</feature>
<feature type="transmembrane region" description="Helical" evidence="4">
    <location>
        <begin position="6"/>
        <end position="24"/>
    </location>
</feature>
<feature type="transmembrane region" description="Helical" evidence="4">
    <location>
        <begin position="99"/>
        <end position="117"/>
    </location>
</feature>
<keyword evidence="3" id="KW-0804">Transcription</keyword>
<evidence type="ECO:0000256" key="3">
    <source>
        <dbReference type="ARBA" id="ARBA00023163"/>
    </source>
</evidence>
<protein>
    <submittedName>
        <fullName evidence="6">Transcriptional regulator, AraC family</fullName>
    </submittedName>
</protein>
<dbReference type="SMART" id="SM00342">
    <property type="entry name" value="HTH_ARAC"/>
    <property type="match status" value="1"/>
</dbReference>
<dbReference type="PANTHER" id="PTHR43280">
    <property type="entry name" value="ARAC-FAMILY TRANSCRIPTIONAL REGULATOR"/>
    <property type="match status" value="1"/>
</dbReference>